<gene>
    <name evidence="2" type="ORF">CVV65_08270</name>
</gene>
<dbReference type="InterPro" id="IPR024617">
    <property type="entry name" value="DUF3870"/>
</dbReference>
<name>A0A2K8N6G2_9BACL</name>
<keyword evidence="3" id="KW-1185">Reference proteome</keyword>
<accession>A0A2K8N6G2</accession>
<protein>
    <submittedName>
        <fullName evidence="2">DUF3870 domain-containing protein</fullName>
    </submittedName>
</protein>
<dbReference type="OrthoDB" id="1682751at2"/>
<feature type="domain" description="DUF3870" evidence="1">
    <location>
        <begin position="22"/>
        <end position="113"/>
    </location>
</feature>
<proteinExistence type="predicted"/>
<evidence type="ECO:0000313" key="3">
    <source>
        <dbReference type="Proteomes" id="UP000231932"/>
    </source>
</evidence>
<dbReference type="KEGG" id="kyr:CVV65_08270"/>
<evidence type="ECO:0000259" key="1">
    <source>
        <dbReference type="Pfam" id="PF12986"/>
    </source>
</evidence>
<evidence type="ECO:0000313" key="2">
    <source>
        <dbReference type="EMBL" id="ATY84916.1"/>
    </source>
</evidence>
<organism evidence="2 3">
    <name type="scientific">Kyrpidia spormannii</name>
    <dbReference type="NCBI Taxonomy" id="2055160"/>
    <lineage>
        <taxon>Bacteria</taxon>
        <taxon>Bacillati</taxon>
        <taxon>Bacillota</taxon>
        <taxon>Bacilli</taxon>
        <taxon>Bacillales</taxon>
        <taxon>Alicyclobacillaceae</taxon>
        <taxon>Kyrpidia</taxon>
    </lineage>
</organism>
<dbReference type="RefSeq" id="WP_100667719.1">
    <property type="nucleotide sequence ID" value="NZ_CP024955.1"/>
</dbReference>
<sequence length="120" mass="13565">MFREVGYEAAEGWAEKQYVFAAGFAELPKGTTAHEAYRIVAFVMVVDSRTDIIVDAEFSFALPLTGEFVRSLVIGQNVMSGLEEIQDRVRTRFLAPAQGALLQAVRSAFDRYREWKVQKQ</sequence>
<dbReference type="AlphaFoldDB" id="A0A2K8N6G2"/>
<dbReference type="Pfam" id="PF12986">
    <property type="entry name" value="DUF3870"/>
    <property type="match status" value="1"/>
</dbReference>
<dbReference type="Proteomes" id="UP000231932">
    <property type="component" value="Chromosome"/>
</dbReference>
<dbReference type="EMBL" id="CP024955">
    <property type="protein sequence ID" value="ATY84916.1"/>
    <property type="molecule type" value="Genomic_DNA"/>
</dbReference>
<reference evidence="3" key="1">
    <citation type="submission" date="2017-11" db="EMBL/GenBank/DDBJ databases">
        <title>Complete Genome Sequence of Kyrpidia sp. Strain EA-1, a thermophilic, hydrogen-oxidizing Bacterium, isolated from the Azores.</title>
        <authorList>
            <person name="Reiner J.E."/>
            <person name="Lapp C.J."/>
            <person name="Bunk B."/>
            <person name="Gescher J."/>
        </authorList>
    </citation>
    <scope>NUCLEOTIDE SEQUENCE [LARGE SCALE GENOMIC DNA]</scope>
    <source>
        <strain evidence="3">EA-1</strain>
    </source>
</reference>